<dbReference type="Proteomes" id="UP000179266">
    <property type="component" value="Unassembled WGS sequence"/>
</dbReference>
<dbReference type="Pfam" id="PF08843">
    <property type="entry name" value="AbiEii"/>
    <property type="match status" value="1"/>
</dbReference>
<evidence type="ECO:0000313" key="2">
    <source>
        <dbReference type="Proteomes" id="UP000179266"/>
    </source>
</evidence>
<proteinExistence type="predicted"/>
<dbReference type="EMBL" id="MGDD01000325">
    <property type="protein sequence ID" value="OGL42428.1"/>
    <property type="molecule type" value="Genomic_DNA"/>
</dbReference>
<sequence>MGRGLYSLPDIDVEPDGLFFDPDSVVVTPIREDQEYQGQRAKFAAFLGKARIPLQIDVAFGDVVTPRAKKISYPTLLDFPAPIIKACPKETVVAEKLQAMVILGIANSRMKDFYDLYVLARDFDFYGNTLIRAIDATFRRRKTNIPIKPPMALTDEFGRDEVKSVQWTAFVRKSNLENCVPEFLELLSRLRDFLLDPMKAASGYDRIPKSWVKDGPWS</sequence>
<dbReference type="InterPro" id="IPR014942">
    <property type="entry name" value="AbiEii"/>
</dbReference>
<evidence type="ECO:0008006" key="3">
    <source>
        <dbReference type="Google" id="ProtNLM"/>
    </source>
</evidence>
<accession>A0A1F7RMN8</accession>
<organism evidence="1 2">
    <name type="scientific">Candidatus Schekmanbacteria bacterium RBG_13_48_7</name>
    <dbReference type="NCBI Taxonomy" id="1817878"/>
    <lineage>
        <taxon>Bacteria</taxon>
        <taxon>Candidatus Schekmaniibacteriota</taxon>
    </lineage>
</organism>
<protein>
    <recommendedName>
        <fullName evidence="3">Nucleotidyl transferase AbiEii/AbiGii toxin family protein</fullName>
    </recommendedName>
</protein>
<comment type="caution">
    <text evidence="1">The sequence shown here is derived from an EMBL/GenBank/DDBJ whole genome shotgun (WGS) entry which is preliminary data.</text>
</comment>
<dbReference type="AlphaFoldDB" id="A0A1F7RMN8"/>
<gene>
    <name evidence="1" type="ORF">A2161_21115</name>
</gene>
<evidence type="ECO:0000313" key="1">
    <source>
        <dbReference type="EMBL" id="OGL42428.1"/>
    </source>
</evidence>
<name>A0A1F7RMN8_9BACT</name>
<reference evidence="1 2" key="1">
    <citation type="journal article" date="2016" name="Nat. Commun.">
        <title>Thousands of microbial genomes shed light on interconnected biogeochemical processes in an aquifer system.</title>
        <authorList>
            <person name="Anantharaman K."/>
            <person name="Brown C.T."/>
            <person name="Hug L.A."/>
            <person name="Sharon I."/>
            <person name="Castelle C.J."/>
            <person name="Probst A.J."/>
            <person name="Thomas B.C."/>
            <person name="Singh A."/>
            <person name="Wilkins M.J."/>
            <person name="Karaoz U."/>
            <person name="Brodie E.L."/>
            <person name="Williams K.H."/>
            <person name="Hubbard S.S."/>
            <person name="Banfield J.F."/>
        </authorList>
    </citation>
    <scope>NUCLEOTIDE SEQUENCE [LARGE SCALE GENOMIC DNA]</scope>
</reference>